<evidence type="ECO:0008006" key="2">
    <source>
        <dbReference type="Google" id="ProtNLM"/>
    </source>
</evidence>
<dbReference type="AlphaFoldDB" id="A0A075HE32"/>
<reference evidence="1" key="1">
    <citation type="journal article" date="2014" name="Genome Biol. Evol.">
        <title>Pangenome evidence for extensive interdomain horizontal transfer affecting lineage core and shell genes in uncultured planktonic thaumarchaeota and euryarchaeota.</title>
        <authorList>
            <person name="Deschamps P."/>
            <person name="Zivanovic Y."/>
            <person name="Moreira D."/>
            <person name="Rodriguez-Valera F."/>
            <person name="Lopez-Garcia P."/>
        </authorList>
    </citation>
    <scope>NUCLEOTIDE SEQUENCE</scope>
</reference>
<sequence length="339" mass="36448">MLLIGLLAVPAFGMSGGPGALNSEDELTVKHGCSCHNLGSPSDRAVVMVTGVPVMYDTGETYQLTIRVADSVTLSGGDGNEKAGFLMSSGGVGVFSWSEDQEVRKAEDAADDVSHSEPDADGTWYLNWTSPSGDVGPIHFWLAGNSVDGGGAQDETDYWNLLSFTINPPGTISSGENQTTLETRTISVGDYDTLFVEEESASEIEAERQAALSQRMYQQGNLLYWTSLTALIVGAVVQREVLERRYEDGPEFLAAELAYPQALRRGLLSVASFVVGVRWLASDATISFPPSKIVEEGTRTTDLTGFVIGCTFFLSAWAAYGVYRTILAARSEPKVKDVL</sequence>
<dbReference type="EMBL" id="KF900951">
    <property type="protein sequence ID" value="AIF12677.1"/>
    <property type="molecule type" value="Genomic_DNA"/>
</dbReference>
<name>A0A075HE32_9EURY</name>
<dbReference type="NCBIfam" id="NF041895">
    <property type="entry name" value="choice_anch_V"/>
    <property type="match status" value="1"/>
</dbReference>
<organism evidence="1">
    <name type="scientific">uncultured marine group II/III euryarchaeote KM3_57_A03</name>
    <dbReference type="NCBI Taxonomy" id="1456462"/>
    <lineage>
        <taxon>Archaea</taxon>
        <taxon>Methanobacteriati</taxon>
        <taxon>Methanobacteriota</taxon>
        <taxon>environmental samples</taxon>
    </lineage>
</organism>
<proteinExistence type="predicted"/>
<protein>
    <recommendedName>
        <fullName evidence="2">Reelin domain-containing protein</fullName>
    </recommendedName>
</protein>
<evidence type="ECO:0000313" key="1">
    <source>
        <dbReference type="EMBL" id="AIF12677.1"/>
    </source>
</evidence>
<accession>A0A075HE32</accession>